<name>A0A1W2D5G2_9FLAO</name>
<proteinExistence type="predicted"/>
<protein>
    <recommendedName>
        <fullName evidence="2">PKD domain-containing protein</fullName>
    </recommendedName>
</protein>
<organism evidence="3 4">
    <name type="scientific">Moheibacter sediminis</name>
    <dbReference type="NCBI Taxonomy" id="1434700"/>
    <lineage>
        <taxon>Bacteria</taxon>
        <taxon>Pseudomonadati</taxon>
        <taxon>Bacteroidota</taxon>
        <taxon>Flavobacteriia</taxon>
        <taxon>Flavobacteriales</taxon>
        <taxon>Weeksellaceae</taxon>
        <taxon>Moheibacter</taxon>
    </lineage>
</organism>
<feature type="non-terminal residue" evidence="3">
    <location>
        <position position="747"/>
    </location>
</feature>
<dbReference type="InterPro" id="IPR014755">
    <property type="entry name" value="Cu-Rt/internalin_Ig-like"/>
</dbReference>
<dbReference type="InterPro" id="IPR035986">
    <property type="entry name" value="PKD_dom_sf"/>
</dbReference>
<evidence type="ECO:0000256" key="1">
    <source>
        <dbReference type="ARBA" id="ARBA00022729"/>
    </source>
</evidence>
<accession>A0A1W2D5G2</accession>
<sequence>MNKLYFTVILTLFYTALYAQFEHATWYFGKNAGVSFSSGFPVGITGGQVDTNEGCASISDDCGNLLFYTDGRRVYNRTHSVMQNGYGLSGNSTSTQSAIIVPNPANADQYYIFTIFSISGFYYSVVDMTLDGGNGGLVVGQKNIQIPLLNGYRKSSEKITISRTADCNGYWILTHAENKFYAFKLTDSGLNLTPVISTVGMFVPMVWEGNTIGYLKASPDSKKLAIAHKDITEHGGGLAVYDFDNLTGLVSNEKVLYDPTFPDSRSYYGVEFSPNQQFLYATTGNSLIQYDLNSPNIPQSQKVVSSANIGALQLGPDRKIYHTNYDSYYLSVINKPNELLDPVAGTNPDYVSHGIFLDGGIARFGVPTFTIPYNYKGKIEINSVDNKCEGDNCFQIPLNFEFMGCPDASLVWDFGDGNTSTNQNPIHNYAAIGTYTILLTYTLQVHTYTTTTEITIHPLPVAFDAELEECLDFSGNAEFDLTESLPQISSESDVDITFHELESEAETGTNDLPTIYTTSTNTTLYIRIENENGCYVVRELELIVHPLPAFTVGNPLFQICINSSAELEVTTDAGNTVNWYDSLAGTTPIFTGNPFTTPNLTVTTTYWVEVVSEEGCPGERQEIVVEIVDSITPIFDLELQYCVGNELIDLPTESENGIMGTWSPSQIDTSILGIQTFVFTPDPDQCADEFPFEIEVTDSIEPIFDLESEYCKSDELITLPTQSDNGITGTWTPNQIDTSVAGIQNFM</sequence>
<evidence type="ECO:0000259" key="2">
    <source>
        <dbReference type="PROSITE" id="PS50093"/>
    </source>
</evidence>
<reference evidence="3 4" key="1">
    <citation type="submission" date="2017-04" db="EMBL/GenBank/DDBJ databases">
        <authorList>
            <person name="Afonso C.L."/>
            <person name="Miller P.J."/>
            <person name="Scott M.A."/>
            <person name="Spackman E."/>
            <person name="Goraichik I."/>
            <person name="Dimitrov K.M."/>
            <person name="Suarez D.L."/>
            <person name="Swayne D.E."/>
        </authorList>
    </citation>
    <scope>NUCLEOTIDE SEQUENCE [LARGE SCALE GENOMIC DNA]</scope>
    <source>
        <strain evidence="3 4">CGMCC 1.12708</strain>
    </source>
</reference>
<dbReference type="EMBL" id="FWXS01000018">
    <property type="protein sequence ID" value="SMC92292.1"/>
    <property type="molecule type" value="Genomic_DNA"/>
</dbReference>
<keyword evidence="4" id="KW-1185">Reference proteome</keyword>
<dbReference type="Gene3D" id="2.60.40.10">
    <property type="entry name" value="Immunoglobulins"/>
    <property type="match status" value="1"/>
</dbReference>
<dbReference type="SUPFAM" id="SSF49299">
    <property type="entry name" value="PKD domain"/>
    <property type="match status" value="1"/>
</dbReference>
<dbReference type="OrthoDB" id="9765926at2"/>
<feature type="domain" description="PKD" evidence="2">
    <location>
        <begin position="404"/>
        <end position="456"/>
    </location>
</feature>
<dbReference type="InterPro" id="IPR011044">
    <property type="entry name" value="Quino_amine_DH_bsu"/>
</dbReference>
<evidence type="ECO:0000313" key="3">
    <source>
        <dbReference type="EMBL" id="SMC92292.1"/>
    </source>
</evidence>
<dbReference type="InterPro" id="IPR013783">
    <property type="entry name" value="Ig-like_fold"/>
</dbReference>
<dbReference type="Gene3D" id="2.60.40.1220">
    <property type="match status" value="1"/>
</dbReference>
<evidence type="ECO:0000313" key="4">
    <source>
        <dbReference type="Proteomes" id="UP000192393"/>
    </source>
</evidence>
<dbReference type="PROSITE" id="PS50093">
    <property type="entry name" value="PKD"/>
    <property type="match status" value="1"/>
</dbReference>
<dbReference type="STRING" id="1434700.SAMN06296427_1181"/>
<dbReference type="InterPro" id="IPR044023">
    <property type="entry name" value="Ig_7"/>
</dbReference>
<dbReference type="SUPFAM" id="SSF50969">
    <property type="entry name" value="YVTN repeat-like/Quinoprotein amine dehydrogenase"/>
    <property type="match status" value="1"/>
</dbReference>
<dbReference type="InterPro" id="IPR015943">
    <property type="entry name" value="WD40/YVTN_repeat-like_dom_sf"/>
</dbReference>
<dbReference type="CDD" id="cd00146">
    <property type="entry name" value="PKD"/>
    <property type="match status" value="1"/>
</dbReference>
<dbReference type="Proteomes" id="UP000192393">
    <property type="component" value="Unassembled WGS sequence"/>
</dbReference>
<dbReference type="Pfam" id="PF19081">
    <property type="entry name" value="Ig_7"/>
    <property type="match status" value="1"/>
</dbReference>
<dbReference type="Pfam" id="PF18911">
    <property type="entry name" value="PKD_4"/>
    <property type="match status" value="1"/>
</dbReference>
<keyword evidence="1" id="KW-0732">Signal</keyword>
<dbReference type="Gene3D" id="2.130.10.10">
    <property type="entry name" value="YVTN repeat-like/Quinoprotein amine dehydrogenase"/>
    <property type="match status" value="1"/>
</dbReference>
<dbReference type="AlphaFoldDB" id="A0A1W2D5G2"/>
<dbReference type="RefSeq" id="WP_084019068.1">
    <property type="nucleotide sequence ID" value="NZ_FWXS01000018.1"/>
</dbReference>
<gene>
    <name evidence="3" type="ORF">SAMN06296427_1181</name>
</gene>
<dbReference type="InterPro" id="IPR000601">
    <property type="entry name" value="PKD_dom"/>
</dbReference>